<dbReference type="GO" id="GO:0039693">
    <property type="term" value="P:viral DNA genome replication"/>
    <property type="evidence" value="ECO:0007669"/>
    <property type="project" value="UniProtKB-KW"/>
</dbReference>
<dbReference type="GO" id="GO:0003676">
    <property type="term" value="F:nucleic acid binding"/>
    <property type="evidence" value="ECO:0007669"/>
    <property type="project" value="InterPro"/>
</dbReference>
<evidence type="ECO:0000256" key="1">
    <source>
        <dbReference type="ARBA" id="ARBA00022722"/>
    </source>
</evidence>
<organism evidence="4 5">
    <name type="scientific">uncultured phage cr12_1</name>
    <dbReference type="NCBI Taxonomy" id="2986409"/>
    <lineage>
        <taxon>Viruses</taxon>
        <taxon>Duplodnaviria</taxon>
        <taxon>Heunggongvirae</taxon>
        <taxon>Uroviricota</taxon>
        <taxon>Caudoviricetes</taxon>
        <taxon>Crassvirales</taxon>
        <taxon>Suoliviridae</taxon>
        <taxon>Bearivirinae</taxon>
        <taxon>Afonbuvirus</taxon>
        <taxon>Afonbuvirus intestinihominis</taxon>
    </lineage>
</organism>
<dbReference type="RefSeq" id="YP_010509605.1">
    <property type="nucleotide sequence ID" value="NC_067210.1"/>
</dbReference>
<keyword evidence="5" id="KW-1185">Reference proteome</keyword>
<evidence type="ECO:0000313" key="4">
    <source>
        <dbReference type="EMBL" id="QWM90665.1"/>
    </source>
</evidence>
<proteinExistence type="predicted"/>
<dbReference type="InterPro" id="IPR043502">
    <property type="entry name" value="DNA/RNA_pol_sf"/>
</dbReference>
<dbReference type="InterPro" id="IPR023211">
    <property type="entry name" value="DNA_pol_palm_dom_sf"/>
</dbReference>
<dbReference type="SUPFAM" id="SSF56672">
    <property type="entry name" value="DNA/RNA polymerases"/>
    <property type="match status" value="1"/>
</dbReference>
<dbReference type="GO" id="GO:0016787">
    <property type="term" value="F:hydrolase activity"/>
    <property type="evidence" value="ECO:0007669"/>
    <property type="project" value="UniProtKB-KW"/>
</dbReference>
<evidence type="ECO:0000256" key="3">
    <source>
        <dbReference type="ARBA" id="ARBA00023109"/>
    </source>
</evidence>
<dbReference type="GO" id="GO:0004518">
    <property type="term" value="F:nuclease activity"/>
    <property type="evidence" value="ECO:0007669"/>
    <property type="project" value="UniProtKB-KW"/>
</dbReference>
<dbReference type="KEGG" id="vg:75687091"/>
<dbReference type="Proteomes" id="UP000827462">
    <property type="component" value="Segment"/>
</dbReference>
<keyword evidence="2" id="KW-0378">Hydrolase</keyword>
<keyword evidence="1" id="KW-0540">Nuclease</keyword>
<dbReference type="Gene3D" id="3.30.420.10">
    <property type="entry name" value="Ribonuclease H-like superfamily/Ribonuclease H"/>
    <property type="match status" value="1"/>
</dbReference>
<accession>A0AAE7S2R5</accession>
<dbReference type="Gene3D" id="3.90.1600.10">
    <property type="entry name" value="Palm domain of DNA polymerase"/>
    <property type="match status" value="1"/>
</dbReference>
<name>A0AAE7S2R5_9CAUD</name>
<protein>
    <submittedName>
        <fullName evidence="4">DNA polymerase</fullName>
    </submittedName>
</protein>
<dbReference type="InterPro" id="IPR036397">
    <property type="entry name" value="RNaseH_sf"/>
</dbReference>
<keyword evidence="3" id="KW-1194">Viral DNA replication</keyword>
<gene>
    <name evidence="4" type="primary">gp_72693</name>
</gene>
<keyword evidence="3" id="KW-0235">DNA replication</keyword>
<evidence type="ECO:0000313" key="5">
    <source>
        <dbReference type="Proteomes" id="UP000827462"/>
    </source>
</evidence>
<sequence>MKIRGKTVYVYDIEVFPNVFHCTAKNTESGKFHKFEISSRKNQLSELVDFFRVPNVNILLKFGDLYTTKTQIDSNKIFAGYNNLHYDNPIINYIIDYYNILKNKPYLRICDSIFNLSRTITTSQADDNIEAWKKWKYQVWYDSFDILTMLYSQKLRVGLKEMQVTMQYPNVLEFNGDFNKFLEEDRIEEMIEYNVNDVNSTEKLLNLCSEDIELRIAIEDEYKVRVLSKDGVNIGMKILTQKYLEKTGLTWWDIKDLRSPADVIDLNKVILPYIEYKDPILRNVLSDMKKQIVSPGRKGYENKFVFRGLKYSVGVGGIHSENKPEIIIPKEDEMLIDIDVASLYPSMIIEYKFYPKHLGPEFLEVYNQVKDERIEAKHNGIKTKDKTLKLALNGLSGNLQNEHNFCYSPFAVMQIRINGQLLLLMLAERLSDIGCRIVQANTDGLFVLLKKNLYEKLQSICKEWEQQTRLTLEEDRFEAMYQYAINDYIAVKEGYQAMKKLFETEPEKALNKKKKPYTSLDMIKDDYIKEKGMFITKVLLGKGMSAKIIPEAIRDYFVDGIPVRDTIYNCKDIKKFLTYQKVDKKFSVEYNGELIQRINRFYASTNGPYLYKCKIVNRDVEIPQYLVCLKTGESIITTDPNQFYYNSNVEQILPYSSKIITKGTRVDYTNLLTASGVTILNKFDNKPIEERKINYRYYLKEALKIIEELKPRQLTLF</sequence>
<evidence type="ECO:0000256" key="2">
    <source>
        <dbReference type="ARBA" id="ARBA00022801"/>
    </source>
</evidence>
<dbReference type="EMBL" id="MZ130492">
    <property type="protein sequence ID" value="QWM90665.1"/>
    <property type="molecule type" value="Genomic_DNA"/>
</dbReference>
<dbReference type="GeneID" id="75687091"/>
<reference evidence="4 5" key="1">
    <citation type="submission" date="2021-04" db="EMBL/GenBank/DDBJ databases">
        <authorList>
            <person name="Shkoporov A.N."/>
            <person name="Stockdale S.R."/>
            <person name="Guerin E."/>
            <person name="Ross R.P."/>
            <person name="Hill C."/>
        </authorList>
    </citation>
    <scope>NUCLEOTIDE SEQUENCE [LARGE SCALE GENOMIC DNA]</scope>
    <source>
        <strain evidence="5">cr12_1</strain>
    </source>
</reference>